<feature type="compositionally biased region" description="Polar residues" evidence="1">
    <location>
        <begin position="27"/>
        <end position="38"/>
    </location>
</feature>
<dbReference type="AlphaFoldDB" id="A0AAV0FT10"/>
<name>A0AAV0FT10_9ASTE</name>
<evidence type="ECO:0000313" key="2">
    <source>
        <dbReference type="EMBL" id="CAH9138788.1"/>
    </source>
</evidence>
<keyword evidence="3" id="KW-1185">Reference proteome</keyword>
<feature type="region of interest" description="Disordered" evidence="1">
    <location>
        <begin position="95"/>
        <end position="117"/>
    </location>
</feature>
<organism evidence="2 3">
    <name type="scientific">Cuscuta epithymum</name>
    <dbReference type="NCBI Taxonomy" id="186058"/>
    <lineage>
        <taxon>Eukaryota</taxon>
        <taxon>Viridiplantae</taxon>
        <taxon>Streptophyta</taxon>
        <taxon>Embryophyta</taxon>
        <taxon>Tracheophyta</taxon>
        <taxon>Spermatophyta</taxon>
        <taxon>Magnoliopsida</taxon>
        <taxon>eudicotyledons</taxon>
        <taxon>Gunneridae</taxon>
        <taxon>Pentapetalae</taxon>
        <taxon>asterids</taxon>
        <taxon>lamiids</taxon>
        <taxon>Solanales</taxon>
        <taxon>Convolvulaceae</taxon>
        <taxon>Cuscuteae</taxon>
        <taxon>Cuscuta</taxon>
        <taxon>Cuscuta subgen. Cuscuta</taxon>
    </lineage>
</organism>
<protein>
    <submittedName>
        <fullName evidence="2">Uncharacterized protein</fullName>
    </submittedName>
</protein>
<evidence type="ECO:0000256" key="1">
    <source>
        <dbReference type="SAM" id="MobiDB-lite"/>
    </source>
</evidence>
<comment type="caution">
    <text evidence="2">The sequence shown here is derived from an EMBL/GenBank/DDBJ whole genome shotgun (WGS) entry which is preliminary data.</text>
</comment>
<reference evidence="2" key="1">
    <citation type="submission" date="2022-07" db="EMBL/GenBank/DDBJ databases">
        <authorList>
            <person name="Macas J."/>
            <person name="Novak P."/>
            <person name="Neumann P."/>
        </authorList>
    </citation>
    <scope>NUCLEOTIDE SEQUENCE</scope>
</reference>
<accession>A0AAV0FT10</accession>
<gene>
    <name evidence="2" type="ORF">CEPIT_LOCUS37087</name>
</gene>
<dbReference type="Proteomes" id="UP001152523">
    <property type="component" value="Unassembled WGS sequence"/>
</dbReference>
<dbReference type="EMBL" id="CAMAPF010001012">
    <property type="protein sequence ID" value="CAH9138788.1"/>
    <property type="molecule type" value="Genomic_DNA"/>
</dbReference>
<sequence length="117" mass="12506">MPWAGPGKQTREINTAATTKRSRGRPQKTTSSATTPFMSTGEKKKVVSHRQRPKPTSQFDGEFGVTASQPTSSGLRNTFSISGCSQFEGQSLLEKATNLEEKNGGSGSKAKGASKRK</sequence>
<feature type="compositionally biased region" description="Polar residues" evidence="1">
    <location>
        <begin position="66"/>
        <end position="81"/>
    </location>
</feature>
<feature type="region of interest" description="Disordered" evidence="1">
    <location>
        <begin position="1"/>
        <end position="81"/>
    </location>
</feature>
<proteinExistence type="predicted"/>
<evidence type="ECO:0000313" key="3">
    <source>
        <dbReference type="Proteomes" id="UP001152523"/>
    </source>
</evidence>